<dbReference type="Proteomes" id="UP001177021">
    <property type="component" value="Unassembled WGS sequence"/>
</dbReference>
<evidence type="ECO:0000313" key="1">
    <source>
        <dbReference type="EMBL" id="CAJ2660585.1"/>
    </source>
</evidence>
<comment type="caution">
    <text evidence="1">The sequence shown here is derived from an EMBL/GenBank/DDBJ whole genome shotgun (WGS) entry which is preliminary data.</text>
</comment>
<name>A0ACB0KTT1_TRIPR</name>
<protein>
    <submittedName>
        <fullName evidence="1">Uncharacterized protein</fullName>
    </submittedName>
</protein>
<keyword evidence="2" id="KW-1185">Reference proteome</keyword>
<evidence type="ECO:0000313" key="2">
    <source>
        <dbReference type="Proteomes" id="UP001177021"/>
    </source>
</evidence>
<gene>
    <name evidence="1" type="ORF">MILVUS5_LOCUS26514</name>
</gene>
<dbReference type="EMBL" id="CASHSV030000311">
    <property type="protein sequence ID" value="CAJ2660585.1"/>
    <property type="molecule type" value="Genomic_DNA"/>
</dbReference>
<sequence length="617" mass="68057">MSKTMQQPGSGSLRCDHSKPDSKPLDLNGSTVKTAAHKLPRGGKAICRSEELTTAPAKISKPGHRRTVSDGAPLIYSGGNLLPTGNICPSAKILRPGLPSRVPNRTDVLGSGTGNYGHGSIMRGSGGSNHVAAGAPVTVKRAMSGFDSEEVKRVGNEMYRSGNFVDALALYDRAVYLMPGNAAYRSNRAAALTALGRLSEAARDCIEAVKLDNGYARAHNRLASLYFRFGQVENSRRHLVLAGLQDDQSEEKKLLLLEKHLNQCADDRKKGEWERLIREVDAAVAVGADFSPQLVACKAEAYLKLHRLDDAESCLSNIPKLEGCPPACSQAKFFGMVGETFVHFVSAQVDMALGRFENAVAAAEKASFLDRSNDEVATILNVVEKVAMARSRGNTLFSSGKYKEAHDAYREGLKYDDSNSVLYCNRAICWFKLEQWEKSIKECNKALSFRPNYTKALLRRAESNEKLEIWAEVVKDYQALKHILPNDNDVADSLRRAVRALEKSRRVVNGTKFGVEVEEITALDKFKAAIAYAVVHFKEAPNELCEEISPFINTLCLRYPSIKFIKVDVEECLAIAKAESIRSVPTFKIYKNGEKVKEMIRPTLQFLEDSVKKSNCL</sequence>
<organism evidence="1 2">
    <name type="scientific">Trifolium pratense</name>
    <name type="common">Red clover</name>
    <dbReference type="NCBI Taxonomy" id="57577"/>
    <lineage>
        <taxon>Eukaryota</taxon>
        <taxon>Viridiplantae</taxon>
        <taxon>Streptophyta</taxon>
        <taxon>Embryophyta</taxon>
        <taxon>Tracheophyta</taxon>
        <taxon>Spermatophyta</taxon>
        <taxon>Magnoliopsida</taxon>
        <taxon>eudicotyledons</taxon>
        <taxon>Gunneridae</taxon>
        <taxon>Pentapetalae</taxon>
        <taxon>rosids</taxon>
        <taxon>fabids</taxon>
        <taxon>Fabales</taxon>
        <taxon>Fabaceae</taxon>
        <taxon>Papilionoideae</taxon>
        <taxon>50 kb inversion clade</taxon>
        <taxon>NPAAA clade</taxon>
        <taxon>Hologalegina</taxon>
        <taxon>IRL clade</taxon>
        <taxon>Trifolieae</taxon>
        <taxon>Trifolium</taxon>
    </lineage>
</organism>
<proteinExistence type="predicted"/>
<reference evidence="1" key="1">
    <citation type="submission" date="2023-10" db="EMBL/GenBank/DDBJ databases">
        <authorList>
            <person name="Rodriguez Cubillos JULIANA M."/>
            <person name="De Vega J."/>
        </authorList>
    </citation>
    <scope>NUCLEOTIDE SEQUENCE</scope>
</reference>
<accession>A0ACB0KTT1</accession>